<evidence type="ECO:0000313" key="2">
    <source>
        <dbReference type="EMBL" id="RDS77733.1"/>
    </source>
</evidence>
<feature type="domain" description="ER-bound oxygenase mpaB/mpaB'/Rubber oxygenase catalytic" evidence="1">
    <location>
        <begin position="51"/>
        <end position="268"/>
    </location>
</feature>
<sequence length="282" mass="31307">MPAPRPDPLDPLRNAILRQVRAAFNEGKVPENRTPPSDEALFAKDSPIRMVHADVMGMMIGGIRGLFLQMLHPPALQGVLDYSNFREDAEGRFHRTAQFISITSFGHRDRAHEAIDRVNKIHRKITGTLPDGSPYSAGDPRTLAWVHIAEASSFLEGYLRHARPDMPLAEQDEYYAQMAVIGRALHADPVPTSVAEADAIMREFRQELRTSPEAREIAQFVLAIRPRGFPAPLQRAIGAEAVMLLPPFARSMLGLSRPGLAALPARATSWGLGKTLRWAMRQ</sequence>
<organism evidence="2 3">
    <name type="scientific">Alteriqipengyuania lutimaris</name>
    <dbReference type="NCBI Taxonomy" id="1538146"/>
    <lineage>
        <taxon>Bacteria</taxon>
        <taxon>Pseudomonadati</taxon>
        <taxon>Pseudomonadota</taxon>
        <taxon>Alphaproteobacteria</taxon>
        <taxon>Sphingomonadales</taxon>
        <taxon>Erythrobacteraceae</taxon>
        <taxon>Alteriqipengyuania</taxon>
    </lineage>
</organism>
<proteinExistence type="predicted"/>
<accession>A0A395LL46</accession>
<dbReference type="AlphaFoldDB" id="A0A395LL46"/>
<dbReference type="EMBL" id="QRBB01000001">
    <property type="protein sequence ID" value="RDS77733.1"/>
    <property type="molecule type" value="Genomic_DNA"/>
</dbReference>
<dbReference type="Pfam" id="PF09995">
    <property type="entry name" value="MPAB_Lcp_cat"/>
    <property type="match status" value="1"/>
</dbReference>
<dbReference type="RefSeq" id="WP_115491953.1">
    <property type="nucleotide sequence ID" value="NZ_JACHWW010000001.1"/>
</dbReference>
<reference evidence="2 3" key="1">
    <citation type="submission" date="2018-07" db="EMBL/GenBank/DDBJ databases">
        <title>Erythrobacter nanhaiensis sp. nov., a novel member of the genus Erythrobacter isolated from the South China Sea.</title>
        <authorList>
            <person name="Chen X."/>
            <person name="Liu J."/>
        </authorList>
    </citation>
    <scope>NUCLEOTIDE SEQUENCE [LARGE SCALE GENOMIC DNA]</scope>
    <source>
        <strain evidence="2 3">S-5</strain>
    </source>
</reference>
<evidence type="ECO:0000259" key="1">
    <source>
        <dbReference type="Pfam" id="PF09995"/>
    </source>
</evidence>
<comment type="caution">
    <text evidence="2">The sequence shown here is derived from an EMBL/GenBank/DDBJ whole genome shotgun (WGS) entry which is preliminary data.</text>
</comment>
<dbReference type="PANTHER" id="PTHR36151:SF3">
    <property type="entry name" value="ER-BOUND OXYGENASE MPAB_MPAB'_RUBBER OXYGENASE CATALYTIC DOMAIN-CONTAINING PROTEIN"/>
    <property type="match status" value="1"/>
</dbReference>
<evidence type="ECO:0000313" key="3">
    <source>
        <dbReference type="Proteomes" id="UP000254101"/>
    </source>
</evidence>
<dbReference type="GO" id="GO:0016491">
    <property type="term" value="F:oxidoreductase activity"/>
    <property type="evidence" value="ECO:0007669"/>
    <property type="project" value="InterPro"/>
</dbReference>
<gene>
    <name evidence="2" type="ORF">DL238_09040</name>
</gene>
<name>A0A395LL46_9SPHN</name>
<protein>
    <submittedName>
        <fullName evidence="2">DUF2236 domain-containing protein</fullName>
    </submittedName>
</protein>
<dbReference type="InterPro" id="IPR018713">
    <property type="entry name" value="MPAB/Lcp_cat_dom"/>
</dbReference>
<dbReference type="PANTHER" id="PTHR36151">
    <property type="entry name" value="BLR2777 PROTEIN"/>
    <property type="match status" value="1"/>
</dbReference>
<dbReference type="OrthoDB" id="108890at2"/>
<keyword evidence="3" id="KW-1185">Reference proteome</keyword>
<dbReference type="Proteomes" id="UP000254101">
    <property type="component" value="Unassembled WGS sequence"/>
</dbReference>